<protein>
    <recommendedName>
        <fullName evidence="3">Adenylate kinase</fullName>
    </recommendedName>
</protein>
<dbReference type="STRING" id="1123350.SAMN02744040_01951"/>
<accession>A0A1M5SXN7</accession>
<evidence type="ECO:0000313" key="2">
    <source>
        <dbReference type="Proteomes" id="UP000242520"/>
    </source>
</evidence>
<dbReference type="Proteomes" id="UP000242520">
    <property type="component" value="Unassembled WGS sequence"/>
</dbReference>
<evidence type="ECO:0008006" key="3">
    <source>
        <dbReference type="Google" id="ProtNLM"/>
    </source>
</evidence>
<dbReference type="Gene3D" id="3.40.50.300">
    <property type="entry name" value="P-loop containing nucleotide triphosphate hydrolases"/>
    <property type="match status" value="1"/>
</dbReference>
<proteinExistence type="predicted"/>
<dbReference type="SUPFAM" id="SSF52540">
    <property type="entry name" value="P-loop containing nucleoside triphosphate hydrolases"/>
    <property type="match status" value="1"/>
</dbReference>
<sequence length="185" mass="22277">MDFKKTIIIGSPGSGKTYFSNILEEKHNIKIYHLDDIFWSEDWKEMSMDEFNKKIKYIVNQDSWFIDGNFISTLNIRLNNCTHIIYMDKSLFKCLYQATKRILRIFFGEKHLLPKNIYKASKYKKQKSTDGYIKFMIYIIKFHLITKKELMNKIKKFTNVSIIKNNKDFENMIKKIGEWQKSLKK</sequence>
<gene>
    <name evidence="1" type="ORF">SAMN02744040_01951</name>
</gene>
<reference evidence="2" key="1">
    <citation type="submission" date="2016-11" db="EMBL/GenBank/DDBJ databases">
        <authorList>
            <person name="Varghese N."/>
            <person name="Submissions S."/>
        </authorList>
    </citation>
    <scope>NUCLEOTIDE SEQUENCE [LARGE SCALE GENOMIC DNA]</scope>
    <source>
        <strain evidence="2">DSM 15285</strain>
    </source>
</reference>
<dbReference type="OrthoDB" id="1201990at2"/>
<dbReference type="EMBL" id="FQXH01000025">
    <property type="protein sequence ID" value="SHH43140.1"/>
    <property type="molecule type" value="Genomic_DNA"/>
</dbReference>
<dbReference type="PANTHER" id="PTHR37816">
    <property type="entry name" value="YALI0E33011P"/>
    <property type="match status" value="1"/>
</dbReference>
<dbReference type="InterPro" id="IPR027417">
    <property type="entry name" value="P-loop_NTPase"/>
</dbReference>
<organism evidence="1 2">
    <name type="scientific">Tepidibacter thalassicus DSM 15285</name>
    <dbReference type="NCBI Taxonomy" id="1123350"/>
    <lineage>
        <taxon>Bacteria</taxon>
        <taxon>Bacillati</taxon>
        <taxon>Bacillota</taxon>
        <taxon>Clostridia</taxon>
        <taxon>Peptostreptococcales</taxon>
        <taxon>Peptostreptococcaceae</taxon>
        <taxon>Tepidibacter</taxon>
    </lineage>
</organism>
<keyword evidence="2" id="KW-1185">Reference proteome</keyword>
<name>A0A1M5SXN7_9FIRM</name>
<dbReference type="RefSeq" id="WP_072725941.1">
    <property type="nucleotide sequence ID" value="NZ_FQXH01000025.1"/>
</dbReference>
<dbReference type="AlphaFoldDB" id="A0A1M5SXN7"/>
<dbReference type="PANTHER" id="PTHR37816:SF3">
    <property type="entry name" value="MODULATES DNA TOPOLOGY"/>
    <property type="match status" value="1"/>
</dbReference>
<dbReference type="InterPro" id="IPR052922">
    <property type="entry name" value="Cytidylate_Kinase-2"/>
</dbReference>
<evidence type="ECO:0000313" key="1">
    <source>
        <dbReference type="EMBL" id="SHH43140.1"/>
    </source>
</evidence>